<proteinExistence type="predicted"/>
<evidence type="ECO:0000313" key="3">
    <source>
        <dbReference type="EMBL" id="KAJ4954575.1"/>
    </source>
</evidence>
<name>A0A9Q0JXV4_9MAGN</name>
<feature type="transmembrane region" description="Helical" evidence="2">
    <location>
        <begin position="249"/>
        <end position="275"/>
    </location>
</feature>
<keyword evidence="4" id="KW-1185">Reference proteome</keyword>
<dbReference type="EMBL" id="JAMYWD010000011">
    <property type="protein sequence ID" value="KAJ4954575.1"/>
    <property type="molecule type" value="Genomic_DNA"/>
</dbReference>
<evidence type="ECO:0000313" key="4">
    <source>
        <dbReference type="Proteomes" id="UP001141806"/>
    </source>
</evidence>
<keyword evidence="2" id="KW-0812">Transmembrane</keyword>
<evidence type="ECO:0008006" key="5">
    <source>
        <dbReference type="Google" id="ProtNLM"/>
    </source>
</evidence>
<keyword evidence="2" id="KW-0472">Membrane</keyword>
<sequence>MGSIENMVFYCCVAKGNRILYAYSCGDPEIDKLAVLCLERAPPFHTWYFQNVGKRTYGFLMEHGYVYFSIVDGSLRNPGGRQFLEHVRDEFKKVAKSGSRDSISGLNSVCLEEQLVPVIRHLINSLEQVSQSQSDGAWRPEILLSQHPGPSPSPEIGQTEVATSIKTPLLGKSSKQEKKKVKDRVIEVRNNGSEDHRRSTDREIKVDASTTESDNQGVVVSSISVQMGSSSMRIMRDQQDARNMWHRQVLIGIAFGVLVCLILFVICLGICVGFNCVSG</sequence>
<feature type="region of interest" description="Disordered" evidence="1">
    <location>
        <begin position="188"/>
        <end position="215"/>
    </location>
</feature>
<dbReference type="AlphaFoldDB" id="A0A9Q0JXV4"/>
<evidence type="ECO:0000256" key="1">
    <source>
        <dbReference type="SAM" id="MobiDB-lite"/>
    </source>
</evidence>
<evidence type="ECO:0000256" key="2">
    <source>
        <dbReference type="SAM" id="Phobius"/>
    </source>
</evidence>
<feature type="compositionally biased region" description="Basic and acidic residues" evidence="1">
    <location>
        <begin position="188"/>
        <end position="206"/>
    </location>
</feature>
<gene>
    <name evidence="3" type="ORF">NE237_011358</name>
</gene>
<dbReference type="Gene3D" id="3.30.450.50">
    <property type="entry name" value="Longin domain"/>
    <property type="match status" value="1"/>
</dbReference>
<organism evidence="3 4">
    <name type="scientific">Protea cynaroides</name>
    <dbReference type="NCBI Taxonomy" id="273540"/>
    <lineage>
        <taxon>Eukaryota</taxon>
        <taxon>Viridiplantae</taxon>
        <taxon>Streptophyta</taxon>
        <taxon>Embryophyta</taxon>
        <taxon>Tracheophyta</taxon>
        <taxon>Spermatophyta</taxon>
        <taxon>Magnoliopsida</taxon>
        <taxon>Proteales</taxon>
        <taxon>Proteaceae</taxon>
        <taxon>Protea</taxon>
    </lineage>
</organism>
<dbReference type="Proteomes" id="UP001141806">
    <property type="component" value="Unassembled WGS sequence"/>
</dbReference>
<dbReference type="InterPro" id="IPR044783">
    <property type="entry name" value="PHYL"/>
</dbReference>
<reference evidence="3" key="1">
    <citation type="journal article" date="2023" name="Plant J.">
        <title>The genome of the king protea, Protea cynaroides.</title>
        <authorList>
            <person name="Chang J."/>
            <person name="Duong T.A."/>
            <person name="Schoeman C."/>
            <person name="Ma X."/>
            <person name="Roodt D."/>
            <person name="Barker N."/>
            <person name="Li Z."/>
            <person name="Van de Peer Y."/>
            <person name="Mizrachi E."/>
        </authorList>
    </citation>
    <scope>NUCLEOTIDE SEQUENCE</scope>
    <source>
        <tissue evidence="3">Young leaves</tissue>
    </source>
</reference>
<keyword evidence="2" id="KW-1133">Transmembrane helix</keyword>
<dbReference type="OrthoDB" id="1871923at2759"/>
<comment type="caution">
    <text evidence="3">The sequence shown here is derived from an EMBL/GenBank/DDBJ whole genome shotgun (WGS) entry which is preliminary data.</text>
</comment>
<dbReference type="SUPFAM" id="SSF64356">
    <property type="entry name" value="SNARE-like"/>
    <property type="match status" value="1"/>
</dbReference>
<dbReference type="PANTHER" id="PTHR47461">
    <property type="entry name" value="PHYTOLONGIN PHYL1.2"/>
    <property type="match status" value="1"/>
</dbReference>
<dbReference type="GO" id="GO:0016020">
    <property type="term" value="C:membrane"/>
    <property type="evidence" value="ECO:0007669"/>
    <property type="project" value="InterPro"/>
</dbReference>
<dbReference type="InterPro" id="IPR011012">
    <property type="entry name" value="Longin-like_dom_sf"/>
</dbReference>
<accession>A0A9Q0JXV4</accession>
<protein>
    <recommendedName>
        <fullName evidence="5">VAMP-like protein</fullName>
    </recommendedName>
</protein>
<dbReference type="PANTHER" id="PTHR47461:SF1">
    <property type="entry name" value="PHYTOLONGIN PHYL1.2"/>
    <property type="match status" value="1"/>
</dbReference>